<organism evidence="1">
    <name type="scientific">marine sediment metagenome</name>
    <dbReference type="NCBI Taxonomy" id="412755"/>
    <lineage>
        <taxon>unclassified sequences</taxon>
        <taxon>metagenomes</taxon>
        <taxon>ecological metagenomes</taxon>
    </lineage>
</organism>
<dbReference type="AlphaFoldDB" id="X1HS20"/>
<gene>
    <name evidence="1" type="ORF">S03H2_32533</name>
</gene>
<protein>
    <submittedName>
        <fullName evidence="1">Uncharacterized protein</fullName>
    </submittedName>
</protein>
<proteinExistence type="predicted"/>
<accession>X1HS20</accession>
<dbReference type="EMBL" id="BARU01019767">
    <property type="protein sequence ID" value="GAH56629.1"/>
    <property type="molecule type" value="Genomic_DNA"/>
</dbReference>
<evidence type="ECO:0000313" key="1">
    <source>
        <dbReference type="EMBL" id="GAH56629.1"/>
    </source>
</evidence>
<name>X1HS20_9ZZZZ</name>
<feature type="non-terminal residue" evidence="1">
    <location>
        <position position="1"/>
    </location>
</feature>
<comment type="caution">
    <text evidence="1">The sequence shown here is derived from an EMBL/GenBank/DDBJ whole genome shotgun (WGS) entry which is preliminary data.</text>
</comment>
<reference evidence="1" key="1">
    <citation type="journal article" date="2014" name="Front. Microbiol.">
        <title>High frequency of phylogenetically diverse reductive dehalogenase-homologous genes in deep subseafloor sedimentary metagenomes.</title>
        <authorList>
            <person name="Kawai M."/>
            <person name="Futagami T."/>
            <person name="Toyoda A."/>
            <person name="Takaki Y."/>
            <person name="Nishi S."/>
            <person name="Hori S."/>
            <person name="Arai W."/>
            <person name="Tsubouchi T."/>
            <person name="Morono Y."/>
            <person name="Uchiyama I."/>
            <person name="Ito T."/>
            <person name="Fujiyama A."/>
            <person name="Inagaki F."/>
            <person name="Takami H."/>
        </authorList>
    </citation>
    <scope>NUCLEOTIDE SEQUENCE</scope>
    <source>
        <strain evidence="1">Expedition CK06-06</strain>
    </source>
</reference>
<sequence length="33" mass="3596">IPKIYASAIKICGYLFLGCSEEGFVELSGLQVF</sequence>